<dbReference type="EMBL" id="SRYV01000008">
    <property type="protein sequence ID" value="TGY15569.1"/>
    <property type="molecule type" value="Genomic_DNA"/>
</dbReference>
<comment type="caution">
    <text evidence="2">The sequence shown here is derived from an EMBL/GenBank/DDBJ whole genome shotgun (WGS) entry which is preliminary data.</text>
</comment>
<dbReference type="PANTHER" id="PTHR11735">
    <property type="entry name" value="TRNA N6-ADENOSINE THREONYLCARBAMOYLTRANSFERASE"/>
    <property type="match status" value="1"/>
</dbReference>
<evidence type="ECO:0000259" key="1">
    <source>
        <dbReference type="Pfam" id="PF00814"/>
    </source>
</evidence>
<dbReference type="Proteomes" id="UP000309117">
    <property type="component" value="Unassembled WGS sequence"/>
</dbReference>
<dbReference type="AlphaFoldDB" id="A0A4S2BL24"/>
<evidence type="ECO:0000313" key="2">
    <source>
        <dbReference type="EMBL" id="TGY15569.1"/>
    </source>
</evidence>
<gene>
    <name evidence="2" type="primary">tsaB</name>
    <name evidence="2" type="ORF">E5351_05305</name>
</gene>
<accession>A0A4S2BL24</accession>
<dbReference type="GO" id="GO:0005829">
    <property type="term" value="C:cytosol"/>
    <property type="evidence" value="ECO:0007669"/>
    <property type="project" value="TreeGrafter"/>
</dbReference>
<dbReference type="GO" id="GO:0016740">
    <property type="term" value="F:transferase activity"/>
    <property type="evidence" value="ECO:0007669"/>
    <property type="project" value="UniProtKB-KW"/>
</dbReference>
<proteinExistence type="predicted"/>
<dbReference type="SUPFAM" id="SSF53067">
    <property type="entry name" value="Actin-like ATPase domain"/>
    <property type="match status" value="2"/>
</dbReference>
<dbReference type="NCBIfam" id="TIGR03725">
    <property type="entry name" value="T6A_YeaZ"/>
    <property type="match status" value="1"/>
</dbReference>
<dbReference type="InterPro" id="IPR043129">
    <property type="entry name" value="ATPase_NBD"/>
</dbReference>
<dbReference type="PANTHER" id="PTHR11735:SF11">
    <property type="entry name" value="TRNA THREONYLCARBAMOYLADENOSINE BIOSYNTHESIS PROTEIN TSAB"/>
    <property type="match status" value="1"/>
</dbReference>
<protein>
    <submittedName>
        <fullName evidence="2">tRNA (Adenosine(37)-N6)-threonylcarbamoyltransferase complex dimerization subunit type 1 TsaB</fullName>
    </submittedName>
</protein>
<dbReference type="RefSeq" id="WP_004045478.1">
    <property type="nucleotide sequence ID" value="NZ_AQFR02000003.1"/>
</dbReference>
<dbReference type="CDD" id="cd24032">
    <property type="entry name" value="ASKHA_NBD_TsaB"/>
    <property type="match status" value="1"/>
</dbReference>
<feature type="domain" description="Gcp-like" evidence="1">
    <location>
        <begin position="32"/>
        <end position="180"/>
    </location>
</feature>
<evidence type="ECO:0000313" key="3">
    <source>
        <dbReference type="Proteomes" id="UP000309117"/>
    </source>
</evidence>
<name>A0A4S2BL24_9LACO</name>
<reference evidence="2 3" key="1">
    <citation type="submission" date="2019-04" db="EMBL/GenBank/DDBJ databases">
        <title>Microbes associate with the intestines of laboratory mice.</title>
        <authorList>
            <person name="Navarre W."/>
            <person name="Wong E."/>
            <person name="Huang K."/>
            <person name="Tropini C."/>
            <person name="Ng K."/>
            <person name="Yu B."/>
        </authorList>
    </citation>
    <scope>NUCLEOTIDE SEQUENCE [LARGE SCALE GENOMIC DNA]</scope>
    <source>
        <strain evidence="2 3">NM61_E11</strain>
    </source>
</reference>
<dbReference type="InterPro" id="IPR000905">
    <property type="entry name" value="Gcp-like_dom"/>
</dbReference>
<dbReference type="GO" id="GO:0002949">
    <property type="term" value="P:tRNA threonylcarbamoyladenosine modification"/>
    <property type="evidence" value="ECO:0007669"/>
    <property type="project" value="InterPro"/>
</dbReference>
<dbReference type="Pfam" id="PF00814">
    <property type="entry name" value="TsaD"/>
    <property type="match status" value="1"/>
</dbReference>
<sequence>MKILSVSTATSNLSVALNENEKIIVEKNEHDERNHSEHLDPLINEILVDHNLTLKDIDRFAVAIGPGSYTGLRIGITTVKMFGSILNKEVVGVSTLQALAKSVTDNETLIIAGLDARNENYFAGGYVLDENQIPVNVIADGHYHIDILLENVKAYIENSDYRKIIFVGNGFEKQDELIKELDTQYSYGTEEQNMVHAGLIGQLAIEEEPVDPDKLLPRYLRRTQAEVDWHKRTGNPFGPDSDYVEEV</sequence>
<keyword evidence="2" id="KW-0808">Transferase</keyword>
<dbReference type="InterPro" id="IPR022496">
    <property type="entry name" value="T6A_TsaB"/>
</dbReference>
<organism evidence="2 3">
    <name type="scientific">Lactobacillus intestinalis</name>
    <dbReference type="NCBI Taxonomy" id="151781"/>
    <lineage>
        <taxon>Bacteria</taxon>
        <taxon>Bacillati</taxon>
        <taxon>Bacillota</taxon>
        <taxon>Bacilli</taxon>
        <taxon>Lactobacillales</taxon>
        <taxon>Lactobacillaceae</taxon>
        <taxon>Lactobacillus</taxon>
    </lineage>
</organism>
<dbReference type="Gene3D" id="3.30.420.40">
    <property type="match status" value="2"/>
</dbReference>